<accession>A0A0A3J1U2</accession>
<dbReference type="InterPro" id="IPR003767">
    <property type="entry name" value="Malate/L-lactate_DH-like"/>
</dbReference>
<dbReference type="AlphaFoldDB" id="A0A0A3J1U2"/>
<dbReference type="InterPro" id="IPR043143">
    <property type="entry name" value="Mal/L-sulf/L-lact_DH-like_NADP"/>
</dbReference>
<keyword evidence="2" id="KW-0560">Oxidoreductase</keyword>
<dbReference type="InterPro" id="IPR036111">
    <property type="entry name" value="Mal/L-sulfo/L-lacto_DH-like_sf"/>
</dbReference>
<dbReference type="SUPFAM" id="SSF89733">
    <property type="entry name" value="L-sulfolactate dehydrogenase-like"/>
    <property type="match status" value="1"/>
</dbReference>
<protein>
    <recommendedName>
        <fullName evidence="5">Lactate dehydrogenase</fullName>
    </recommendedName>
</protein>
<dbReference type="PANTHER" id="PTHR11091">
    <property type="entry name" value="OXIDOREDUCTASE-RELATED"/>
    <property type="match status" value="1"/>
</dbReference>
<evidence type="ECO:0000313" key="3">
    <source>
        <dbReference type="EMBL" id="KGR90886.1"/>
    </source>
</evidence>
<dbReference type="InterPro" id="IPR043144">
    <property type="entry name" value="Mal/L-sulf/L-lact_DH-like_ah"/>
</dbReference>
<dbReference type="PANTHER" id="PTHR11091:SF0">
    <property type="entry name" value="MALATE DEHYDROGENASE"/>
    <property type="match status" value="1"/>
</dbReference>
<organism evidence="3 4">
    <name type="scientific">Ureibacillus massiliensis 4400831 = CIP 108448 = CCUG 49529</name>
    <dbReference type="NCBI Taxonomy" id="1211035"/>
    <lineage>
        <taxon>Bacteria</taxon>
        <taxon>Bacillati</taxon>
        <taxon>Bacillota</taxon>
        <taxon>Bacilli</taxon>
        <taxon>Bacillales</taxon>
        <taxon>Caryophanaceae</taxon>
        <taxon>Ureibacillus</taxon>
    </lineage>
</organism>
<evidence type="ECO:0000256" key="1">
    <source>
        <dbReference type="ARBA" id="ARBA00006056"/>
    </source>
</evidence>
<comment type="caution">
    <text evidence="3">The sequence shown here is derived from an EMBL/GenBank/DDBJ whole genome shotgun (WGS) entry which is preliminary data.</text>
</comment>
<dbReference type="RefSeq" id="WP_036175525.1">
    <property type="nucleotide sequence ID" value="NZ_AVCZ01000013.1"/>
</dbReference>
<sequence>MGKLLIQQDTLRKLCTEILAKRLDRSEAEIIADSYVFADLYGVHSHGVIKLKASLERLNNKLIEDKTAIQVERDTKAVALINANNGWGQVASVHAMDLCIEKSKTFNSSFVGVKNSNHFGVGRYYTMRAAREGMIGFAFTNASNYMVPFGAKTPSIGANALSISVPTKNDFIITLDMSTSNVARGKIAIAERDGKPIPEGWAITVDGKNTTDPVEAMKGYLLPLGPKGSGLAIILDILSGILTGSNFGANIPSQFEGDEPQKLGHLFGALKIDSFMDINKFYDRLEVKIDETITTKPLKGFDRVLMPGQQSYETYQKYSEQGIPVDKAVLDELILLAKSYKVDTLFIEELVSTIGGES</sequence>
<evidence type="ECO:0008006" key="5">
    <source>
        <dbReference type="Google" id="ProtNLM"/>
    </source>
</evidence>
<evidence type="ECO:0000313" key="4">
    <source>
        <dbReference type="Proteomes" id="UP000030595"/>
    </source>
</evidence>
<dbReference type="eggNOG" id="COG2055">
    <property type="taxonomic scope" value="Bacteria"/>
</dbReference>
<keyword evidence="4" id="KW-1185">Reference proteome</keyword>
<comment type="similarity">
    <text evidence="1">Belongs to the LDH2/MDH2 oxidoreductase family.</text>
</comment>
<name>A0A0A3J1U2_9BACL</name>
<dbReference type="Gene3D" id="1.10.1530.10">
    <property type="match status" value="1"/>
</dbReference>
<dbReference type="Gene3D" id="3.30.1370.60">
    <property type="entry name" value="Hypothetical oxidoreductase yiak, domain 2"/>
    <property type="match status" value="1"/>
</dbReference>
<dbReference type="Pfam" id="PF02615">
    <property type="entry name" value="Ldh_2"/>
    <property type="match status" value="1"/>
</dbReference>
<evidence type="ECO:0000256" key="2">
    <source>
        <dbReference type="ARBA" id="ARBA00023002"/>
    </source>
</evidence>
<dbReference type="Proteomes" id="UP000030595">
    <property type="component" value="Unassembled WGS sequence"/>
</dbReference>
<dbReference type="OrthoDB" id="9769447at2"/>
<dbReference type="EMBL" id="JPVQ01000013">
    <property type="protein sequence ID" value="KGR90886.1"/>
    <property type="molecule type" value="Genomic_DNA"/>
</dbReference>
<gene>
    <name evidence="3" type="ORF">CD30_09280</name>
</gene>
<dbReference type="GO" id="GO:0016491">
    <property type="term" value="F:oxidoreductase activity"/>
    <property type="evidence" value="ECO:0007669"/>
    <property type="project" value="UniProtKB-KW"/>
</dbReference>
<reference evidence="3 4" key="1">
    <citation type="submission" date="2014-02" db="EMBL/GenBank/DDBJ databases">
        <title>Draft genome sequence of Lysinibacillus massiliensis CCUG 49529.</title>
        <authorList>
            <person name="Zhang F."/>
            <person name="Wang G."/>
            <person name="Zhang L."/>
        </authorList>
    </citation>
    <scope>NUCLEOTIDE SEQUENCE [LARGE SCALE GENOMIC DNA]</scope>
    <source>
        <strain evidence="3 4">CCUG 49529</strain>
    </source>
</reference>
<proteinExistence type="inferred from homology"/>